<dbReference type="AlphaFoldDB" id="A0A4R3KD33"/>
<dbReference type="GO" id="GO:0005737">
    <property type="term" value="C:cytoplasm"/>
    <property type="evidence" value="ECO:0007669"/>
    <property type="project" value="UniProtKB-SubCell"/>
</dbReference>
<dbReference type="InterPro" id="IPR007561">
    <property type="entry name" value="Cell_div_SepF/SepF-rel"/>
</dbReference>
<dbReference type="PANTHER" id="PTHR35798">
    <property type="entry name" value="CELL DIVISION PROTEIN SEPF"/>
    <property type="match status" value="1"/>
</dbReference>
<proteinExistence type="inferred from homology"/>
<accession>A0A4R3KD33</accession>
<evidence type="ECO:0000256" key="2">
    <source>
        <dbReference type="ARBA" id="ARBA00023210"/>
    </source>
</evidence>
<organism evidence="7 8">
    <name type="scientific">Pectinatus cerevisiiphilus</name>
    <dbReference type="NCBI Taxonomy" id="86956"/>
    <lineage>
        <taxon>Bacteria</taxon>
        <taxon>Bacillati</taxon>
        <taxon>Bacillota</taxon>
        <taxon>Negativicutes</taxon>
        <taxon>Selenomonadales</taxon>
        <taxon>Selenomonadaceae</taxon>
        <taxon>Pectinatus</taxon>
    </lineage>
</organism>
<dbReference type="OrthoDB" id="9815206at2"/>
<name>A0A4R3KD33_9FIRM</name>
<keyword evidence="3 5" id="KW-0131">Cell cycle</keyword>
<dbReference type="RefSeq" id="WP_132547792.1">
    <property type="nucleotide sequence ID" value="NZ_SMAA01000003.1"/>
</dbReference>
<dbReference type="EMBL" id="SMAA01000003">
    <property type="protein sequence ID" value="TCS81015.1"/>
    <property type="molecule type" value="Genomic_DNA"/>
</dbReference>
<dbReference type="Pfam" id="PF04472">
    <property type="entry name" value="SepF"/>
    <property type="match status" value="1"/>
</dbReference>
<comment type="caution">
    <text evidence="7">The sequence shown here is derived from an EMBL/GenBank/DDBJ whole genome shotgun (WGS) entry which is preliminary data.</text>
</comment>
<comment type="function">
    <text evidence="4 5">Cell division protein that is part of the divisome complex and is recruited early to the Z-ring. Probably stimulates Z-ring formation, perhaps through the cross-linking of FtsZ protofilaments. Its function overlaps with FtsA.</text>
</comment>
<feature type="region of interest" description="Disordered" evidence="6">
    <location>
        <begin position="21"/>
        <end position="52"/>
    </location>
</feature>
<evidence type="ECO:0000256" key="6">
    <source>
        <dbReference type="SAM" id="MobiDB-lite"/>
    </source>
</evidence>
<keyword evidence="8" id="KW-1185">Reference proteome</keyword>
<evidence type="ECO:0000256" key="5">
    <source>
        <dbReference type="HAMAP-Rule" id="MF_01197"/>
    </source>
</evidence>
<gene>
    <name evidence="5" type="primary">sepF</name>
    <name evidence="7" type="ORF">EDC37_103185</name>
</gene>
<evidence type="ECO:0000256" key="4">
    <source>
        <dbReference type="ARBA" id="ARBA00044936"/>
    </source>
</evidence>
<dbReference type="Gene3D" id="3.30.110.150">
    <property type="entry name" value="SepF-like protein"/>
    <property type="match status" value="1"/>
</dbReference>
<evidence type="ECO:0000256" key="3">
    <source>
        <dbReference type="ARBA" id="ARBA00023306"/>
    </source>
</evidence>
<feature type="compositionally biased region" description="Polar residues" evidence="6">
    <location>
        <begin position="43"/>
        <end position="52"/>
    </location>
</feature>
<evidence type="ECO:0000313" key="8">
    <source>
        <dbReference type="Proteomes" id="UP000295188"/>
    </source>
</evidence>
<evidence type="ECO:0000313" key="7">
    <source>
        <dbReference type="EMBL" id="TCS81015.1"/>
    </source>
</evidence>
<dbReference type="PANTHER" id="PTHR35798:SF1">
    <property type="entry name" value="CELL DIVISION PROTEIN SEPF"/>
    <property type="match status" value="1"/>
</dbReference>
<dbReference type="GO" id="GO:0043093">
    <property type="term" value="P:FtsZ-dependent cytokinesis"/>
    <property type="evidence" value="ECO:0007669"/>
    <property type="project" value="UniProtKB-UniRule"/>
</dbReference>
<evidence type="ECO:0000256" key="1">
    <source>
        <dbReference type="ARBA" id="ARBA00022618"/>
    </source>
</evidence>
<sequence>MKLINKIANILMPIEEVEEPFDSMSADEKAEPVSGEKRRSARQESAQTGIETSSISSVRSHLSVHANKAAGIKIFVFKINAFDEVKSVADALKQKRAAIVNYEKVDTETQKRICDFINGVCYVLNGEVKRISTTMVLYAPENVIIGDGAIRGADGIFRNDMAS</sequence>
<reference evidence="7 8" key="1">
    <citation type="submission" date="2019-03" db="EMBL/GenBank/DDBJ databases">
        <title>Genomic Encyclopedia of Type Strains, Phase IV (KMG-IV): sequencing the most valuable type-strain genomes for metagenomic binning, comparative biology and taxonomic classification.</title>
        <authorList>
            <person name="Goeker M."/>
        </authorList>
    </citation>
    <scope>NUCLEOTIDE SEQUENCE [LARGE SCALE GENOMIC DNA]</scope>
    <source>
        <strain evidence="7 8">DSM 20467</strain>
    </source>
</reference>
<dbReference type="Proteomes" id="UP000295188">
    <property type="component" value="Unassembled WGS sequence"/>
</dbReference>
<protein>
    <recommendedName>
        <fullName evidence="5">Cell division protein SepF</fullName>
    </recommendedName>
</protein>
<keyword evidence="2 5" id="KW-0717">Septation</keyword>
<dbReference type="GO" id="GO:0000917">
    <property type="term" value="P:division septum assembly"/>
    <property type="evidence" value="ECO:0007669"/>
    <property type="project" value="UniProtKB-KW"/>
</dbReference>
<dbReference type="InterPro" id="IPR038594">
    <property type="entry name" value="SepF-like_sf"/>
</dbReference>
<dbReference type="HAMAP" id="MF_01197">
    <property type="entry name" value="SepF"/>
    <property type="match status" value="1"/>
</dbReference>
<keyword evidence="5" id="KW-0963">Cytoplasm</keyword>
<comment type="subunit">
    <text evidence="5">Homodimer. Interacts with FtsZ.</text>
</comment>
<dbReference type="InterPro" id="IPR023052">
    <property type="entry name" value="Cell_div_SepF"/>
</dbReference>
<feature type="compositionally biased region" description="Basic and acidic residues" evidence="6">
    <location>
        <begin position="26"/>
        <end position="42"/>
    </location>
</feature>
<comment type="subcellular location">
    <subcellularLocation>
        <location evidence="5">Cytoplasm</location>
    </subcellularLocation>
    <text evidence="5">Localizes to the division site, in a FtsZ-dependent manner.</text>
</comment>
<comment type="similarity">
    <text evidence="5">Belongs to the SepF family.</text>
</comment>
<keyword evidence="1 5" id="KW-0132">Cell division</keyword>